<dbReference type="InterPro" id="IPR009987">
    <property type="entry name" value="IM_PilM"/>
</dbReference>
<organism evidence="1 4">
    <name type="scientific">Escherichia coli</name>
    <dbReference type="NCBI Taxonomy" id="562"/>
    <lineage>
        <taxon>Bacteria</taxon>
        <taxon>Pseudomonadati</taxon>
        <taxon>Pseudomonadota</taxon>
        <taxon>Gammaproteobacteria</taxon>
        <taxon>Enterobacterales</taxon>
        <taxon>Enterobacteriaceae</taxon>
        <taxon>Escherichia</taxon>
    </lineage>
</organism>
<name>A0A2X1PRA3_ECOLX</name>
<accession>A0A2X1PRA3</accession>
<dbReference type="EMBL" id="UFXW01000007">
    <property type="protein sequence ID" value="STG16590.1"/>
    <property type="molecule type" value="Genomic_DNA"/>
</dbReference>
<dbReference type="RefSeq" id="WP_032285102.1">
    <property type="nucleotide sequence ID" value="NZ_CANUEC010000027.1"/>
</dbReference>
<reference evidence="3 4" key="1">
    <citation type="submission" date="2018-06" db="EMBL/GenBank/DDBJ databases">
        <authorList>
            <consortium name="Pathogen Informatics"/>
            <person name="Doyle S."/>
        </authorList>
    </citation>
    <scope>NUCLEOTIDE SEQUENCE [LARGE SCALE GENOMIC DNA]</scope>
    <source>
        <strain evidence="1 4">NCTC10767</strain>
        <strain evidence="2 3">NCTC7922</strain>
    </source>
</reference>
<sequence>MGWFLSFISALLVMGNWYHTSNINQSISNSEEGQLQQQAYEILRLTNAINDWRYNHPTDLREGGTLTVRELGITPVYGTKHIILNQKTFVWLPFRPGLIAALRDVTGSSELIYYVKNRKLLDKNDNYIGSPPSAIPEGAVVIIN</sequence>
<evidence type="ECO:0000313" key="4">
    <source>
        <dbReference type="Proteomes" id="UP000254647"/>
    </source>
</evidence>
<evidence type="ECO:0000313" key="3">
    <source>
        <dbReference type="Proteomes" id="UP000254174"/>
    </source>
</evidence>
<proteinExistence type="predicted"/>
<dbReference type="Pfam" id="PF07419">
    <property type="entry name" value="PilM"/>
    <property type="match status" value="1"/>
</dbReference>
<protein>
    <submittedName>
        <fullName evidence="1">Putative PilM protein</fullName>
    </submittedName>
</protein>
<evidence type="ECO:0000313" key="1">
    <source>
        <dbReference type="EMBL" id="STG16590.1"/>
    </source>
</evidence>
<dbReference type="Gene3D" id="3.30.450.360">
    <property type="match status" value="1"/>
</dbReference>
<dbReference type="Proteomes" id="UP000254174">
    <property type="component" value="Unassembled WGS sequence"/>
</dbReference>
<dbReference type="EMBL" id="UGFC01000002">
    <property type="protein sequence ID" value="STM08453.1"/>
    <property type="molecule type" value="Genomic_DNA"/>
</dbReference>
<evidence type="ECO:0000313" key="2">
    <source>
        <dbReference type="EMBL" id="STM08453.1"/>
    </source>
</evidence>
<dbReference type="Proteomes" id="UP000254647">
    <property type="component" value="Unassembled WGS sequence"/>
</dbReference>
<dbReference type="AlphaFoldDB" id="A0A2X1PRA3"/>
<gene>
    <name evidence="1" type="ORF">NCTC10767_05895</name>
    <name evidence="2" type="ORF">NCTC7922_00048</name>
</gene>